<protein>
    <submittedName>
        <fullName evidence="5">PQQ-binding-like beta-propeller repeat protein</fullName>
    </submittedName>
</protein>
<dbReference type="Gene3D" id="2.140.10.10">
    <property type="entry name" value="Quinoprotein alcohol dehydrogenase-like superfamily"/>
    <property type="match status" value="2"/>
</dbReference>
<comment type="cofactor">
    <cofactor evidence="1">
        <name>pyrroloquinoline quinone</name>
        <dbReference type="ChEBI" id="CHEBI:58442"/>
    </cofactor>
</comment>
<sequence>MQQFADFHTARARAYTENCRSEARYSLSNKRLRCLPERFRGHCQRRCPTVGQNQRSNFCCGARDCVNDRHTGEDMYMRVAKGIALAAMLSVGVSHGALAQDTIPAGDWRTINRDLASTRYSPLNEINRSNVTQLQQAWTYPLRSFNTAVPVVIGGTMYVPAGNRVVALDAEAGTEKWVFSVPQTAGAPAVNASSRGVGYWPGDANTPARIMVMAGSTMYALDAATGQPAAGFGTNGAVDVGVGYGGAVTVAGEIAIIGAATLENPIGVPGNPRAFNVRTGAKIWEFQTVPQEGQPHNDTWGNGWKGRSGANMWAFSAPVDMERGIVILPISGPAANYYGGDRPGSNLFANSLVAVDLKTGEYKWHYQTVHHDIWDADMPSAGPLITVGQGRNRRQAIAHVGKTSLFYVLNRENGQPIHTVEERPVPVGDVPGEYYHPTQPFPVVTPPLSRVRLTYDDLVTAEDTTPEHAQACRDMWDKAGGYLNFGQFTPFYLHRQGTPPRSTIQLPGGIGGVNWGGPAANPTNGMVYVNAIDTSLVGWVERKESTESYSFDANDTNQAYDRASVDGKGPFFSFQAPLSGKYDENGRAEGTSAPCYRPPWARLTAIDANTGEIKWAVPLGDYEELPEGRRTLGNAGSAGPTVTGGGLVFVGATNDKRFRAFDADTGQMLWETQLRSSANANPMSYNGNGGKQFVAINAGGTIVAYSLSR</sequence>
<dbReference type="Pfam" id="PF01011">
    <property type="entry name" value="PQQ"/>
    <property type="match status" value="1"/>
</dbReference>
<gene>
    <name evidence="5" type="ORF">GRI97_05100</name>
</gene>
<dbReference type="AlphaFoldDB" id="A0A6I4TTB4"/>
<evidence type="ECO:0000256" key="3">
    <source>
        <dbReference type="ARBA" id="ARBA00023002"/>
    </source>
</evidence>
<evidence type="ECO:0000313" key="6">
    <source>
        <dbReference type="Proteomes" id="UP000469430"/>
    </source>
</evidence>
<evidence type="ECO:0000313" key="5">
    <source>
        <dbReference type="EMBL" id="MXO98361.1"/>
    </source>
</evidence>
<comment type="caution">
    <text evidence="5">The sequence shown here is derived from an EMBL/GenBank/DDBJ whole genome shotgun (WGS) entry which is preliminary data.</text>
</comment>
<proteinExistence type="inferred from homology"/>
<dbReference type="SMART" id="SM00564">
    <property type="entry name" value="PQQ"/>
    <property type="match status" value="5"/>
</dbReference>
<dbReference type="InterPro" id="IPR011047">
    <property type="entry name" value="Quinoprotein_ADH-like_sf"/>
</dbReference>
<keyword evidence="6" id="KW-1185">Reference proteome</keyword>
<evidence type="ECO:0000256" key="2">
    <source>
        <dbReference type="ARBA" id="ARBA00008156"/>
    </source>
</evidence>
<dbReference type="PANTHER" id="PTHR32303:SF4">
    <property type="entry name" value="QUINOPROTEIN GLUCOSE DEHYDROGENASE"/>
    <property type="match status" value="1"/>
</dbReference>
<feature type="domain" description="Pyrrolo-quinoline quinone repeat" evidence="4">
    <location>
        <begin position="108"/>
        <end position="694"/>
    </location>
</feature>
<reference evidence="5 6" key="1">
    <citation type="submission" date="2019-12" db="EMBL/GenBank/DDBJ databases">
        <title>Genomic-based taxomic classification of the family Erythrobacteraceae.</title>
        <authorList>
            <person name="Xu L."/>
        </authorList>
    </citation>
    <scope>NUCLEOTIDE SEQUENCE [LARGE SCALE GENOMIC DNA]</scope>
    <source>
        <strain evidence="5 6">S36</strain>
    </source>
</reference>
<dbReference type="GO" id="GO:0016491">
    <property type="term" value="F:oxidoreductase activity"/>
    <property type="evidence" value="ECO:0007669"/>
    <property type="project" value="UniProtKB-KW"/>
</dbReference>
<dbReference type="SUPFAM" id="SSF50998">
    <property type="entry name" value="Quinoprotein alcohol dehydrogenase-like"/>
    <property type="match status" value="1"/>
</dbReference>
<keyword evidence="3" id="KW-0560">Oxidoreductase</keyword>
<organism evidence="5 6">
    <name type="scientific">Croceibacterium xixiisoli</name>
    <dbReference type="NCBI Taxonomy" id="1476466"/>
    <lineage>
        <taxon>Bacteria</taxon>
        <taxon>Pseudomonadati</taxon>
        <taxon>Pseudomonadota</taxon>
        <taxon>Alphaproteobacteria</taxon>
        <taxon>Sphingomonadales</taxon>
        <taxon>Erythrobacteraceae</taxon>
        <taxon>Croceibacterium</taxon>
    </lineage>
</organism>
<name>A0A6I4TTB4_9SPHN</name>
<dbReference type="PANTHER" id="PTHR32303">
    <property type="entry name" value="QUINOPROTEIN ALCOHOL DEHYDROGENASE (CYTOCHROME C)"/>
    <property type="match status" value="1"/>
</dbReference>
<comment type="similarity">
    <text evidence="2">Belongs to the bacterial PQQ dehydrogenase family.</text>
</comment>
<dbReference type="InterPro" id="IPR018391">
    <property type="entry name" value="PQQ_b-propeller_rpt"/>
</dbReference>
<evidence type="ECO:0000259" key="4">
    <source>
        <dbReference type="Pfam" id="PF01011"/>
    </source>
</evidence>
<dbReference type="EMBL" id="WTYJ01000001">
    <property type="protein sequence ID" value="MXO98361.1"/>
    <property type="molecule type" value="Genomic_DNA"/>
</dbReference>
<dbReference type="InterPro" id="IPR002372">
    <property type="entry name" value="PQQ_rpt_dom"/>
</dbReference>
<evidence type="ECO:0000256" key="1">
    <source>
        <dbReference type="ARBA" id="ARBA00001931"/>
    </source>
</evidence>
<accession>A0A6I4TTB4</accession>
<dbReference type="Proteomes" id="UP000469430">
    <property type="component" value="Unassembled WGS sequence"/>
</dbReference>